<evidence type="ECO:0000256" key="1">
    <source>
        <dbReference type="SAM" id="SignalP"/>
    </source>
</evidence>
<feature type="chain" id="PRO_5042021061" evidence="1">
    <location>
        <begin position="27"/>
        <end position="238"/>
    </location>
</feature>
<evidence type="ECO:0000313" key="3">
    <source>
        <dbReference type="Proteomes" id="UP001219518"/>
    </source>
</evidence>
<keyword evidence="1" id="KW-0732">Signal</keyword>
<protein>
    <submittedName>
        <fullName evidence="2">Peptidyl-tRNA hydrolase</fullName>
    </submittedName>
</protein>
<feature type="signal peptide" evidence="1">
    <location>
        <begin position="1"/>
        <end position="26"/>
    </location>
</feature>
<gene>
    <name evidence="2" type="ORF">KUF71_014511</name>
</gene>
<comment type="caution">
    <text evidence="2">The sequence shown here is derived from an EMBL/GenBank/DDBJ whole genome shotgun (WGS) entry which is preliminary data.</text>
</comment>
<dbReference type="GO" id="GO:0016787">
    <property type="term" value="F:hydrolase activity"/>
    <property type="evidence" value="ECO:0007669"/>
    <property type="project" value="UniProtKB-KW"/>
</dbReference>
<keyword evidence="2" id="KW-0378">Hydrolase</keyword>
<dbReference type="EMBL" id="JAHWGI010001243">
    <property type="protein sequence ID" value="KAK3926262.1"/>
    <property type="molecule type" value="Genomic_DNA"/>
</dbReference>
<dbReference type="Proteomes" id="UP001219518">
    <property type="component" value="Unassembled WGS sequence"/>
</dbReference>
<accession>A0AAE1HRU1</accession>
<sequence>MASSRTTTGTTALVAVLTALLRLTAGRTVHRVHGVDPDVAEVVDNYQHVVPYFETVFQPCPKLPPADQLDVDQLLGTWHLSLLLLADRAQPAGAGPGLETLLDDSLCAGVELTRANASLLRMDWQLHQLGLPAGLADMRLQLAAAELGQPGLWALATPLGGELLGTVTSAAPRSHLVLTVCGAGARDQDRVEHVLTALLTRRAPSVLGSLELLRLSSLMMPANGFRRLDERLLSWGQC</sequence>
<reference evidence="2" key="2">
    <citation type="journal article" date="2023" name="BMC Genomics">
        <title>Pest status, molecular evolution, and epigenetic factors derived from the genome assembly of Frankliniella fusca, a thysanopteran phytovirus vector.</title>
        <authorList>
            <person name="Catto M.A."/>
            <person name="Labadie P.E."/>
            <person name="Jacobson A.L."/>
            <person name="Kennedy G.G."/>
            <person name="Srinivasan R."/>
            <person name="Hunt B.G."/>
        </authorList>
    </citation>
    <scope>NUCLEOTIDE SEQUENCE</scope>
    <source>
        <strain evidence="2">PL_HMW_Pooled</strain>
    </source>
</reference>
<dbReference type="AlphaFoldDB" id="A0AAE1HRU1"/>
<name>A0AAE1HRU1_9NEOP</name>
<proteinExistence type="predicted"/>
<organism evidence="2 3">
    <name type="scientific">Frankliniella fusca</name>
    <dbReference type="NCBI Taxonomy" id="407009"/>
    <lineage>
        <taxon>Eukaryota</taxon>
        <taxon>Metazoa</taxon>
        <taxon>Ecdysozoa</taxon>
        <taxon>Arthropoda</taxon>
        <taxon>Hexapoda</taxon>
        <taxon>Insecta</taxon>
        <taxon>Pterygota</taxon>
        <taxon>Neoptera</taxon>
        <taxon>Paraneoptera</taxon>
        <taxon>Thysanoptera</taxon>
        <taxon>Terebrantia</taxon>
        <taxon>Thripoidea</taxon>
        <taxon>Thripidae</taxon>
        <taxon>Frankliniella</taxon>
    </lineage>
</organism>
<keyword evidence="3" id="KW-1185">Reference proteome</keyword>
<evidence type="ECO:0000313" key="2">
    <source>
        <dbReference type="EMBL" id="KAK3926262.1"/>
    </source>
</evidence>
<reference evidence="2" key="1">
    <citation type="submission" date="2021-07" db="EMBL/GenBank/DDBJ databases">
        <authorList>
            <person name="Catto M.A."/>
            <person name="Jacobson A."/>
            <person name="Kennedy G."/>
            <person name="Labadie P."/>
            <person name="Hunt B.G."/>
            <person name="Srinivasan R."/>
        </authorList>
    </citation>
    <scope>NUCLEOTIDE SEQUENCE</scope>
    <source>
        <strain evidence="2">PL_HMW_Pooled</strain>
        <tissue evidence="2">Head</tissue>
    </source>
</reference>